<reference evidence="5" key="1">
    <citation type="journal article" date="2020" name="Stud. Mycol.">
        <title>101 Dothideomycetes genomes: a test case for predicting lifestyles and emergence of pathogens.</title>
        <authorList>
            <person name="Haridas S."/>
            <person name="Albert R."/>
            <person name="Binder M."/>
            <person name="Bloem J."/>
            <person name="Labutti K."/>
            <person name="Salamov A."/>
            <person name="Andreopoulos B."/>
            <person name="Baker S."/>
            <person name="Barry K."/>
            <person name="Bills G."/>
            <person name="Bluhm B."/>
            <person name="Cannon C."/>
            <person name="Castanera R."/>
            <person name="Culley D."/>
            <person name="Daum C."/>
            <person name="Ezra D."/>
            <person name="Gonzalez J."/>
            <person name="Henrissat B."/>
            <person name="Kuo A."/>
            <person name="Liang C."/>
            <person name="Lipzen A."/>
            <person name="Lutzoni F."/>
            <person name="Magnuson J."/>
            <person name="Mondo S."/>
            <person name="Nolan M."/>
            <person name="Ohm R."/>
            <person name="Pangilinan J."/>
            <person name="Park H.-J."/>
            <person name="Ramirez L."/>
            <person name="Alfaro M."/>
            <person name="Sun H."/>
            <person name="Tritt A."/>
            <person name="Yoshinaga Y."/>
            <person name="Zwiers L.-H."/>
            <person name="Turgeon B."/>
            <person name="Goodwin S."/>
            <person name="Spatafora J."/>
            <person name="Crous P."/>
            <person name="Grigoriev I."/>
        </authorList>
    </citation>
    <scope>NUCLEOTIDE SEQUENCE</scope>
    <source>
        <strain evidence="5">Tuck. ex Michener</strain>
    </source>
</reference>
<dbReference type="InterPro" id="IPR016040">
    <property type="entry name" value="NAD(P)-bd_dom"/>
</dbReference>
<evidence type="ECO:0000256" key="3">
    <source>
        <dbReference type="ARBA" id="ARBA00023002"/>
    </source>
</evidence>
<dbReference type="EMBL" id="ML991777">
    <property type="protein sequence ID" value="KAF2238048.1"/>
    <property type="molecule type" value="Genomic_DNA"/>
</dbReference>
<sequence length="311" mass="35859">MRIAIAGTGGLAFWIAFYIQQDTPHQVLLLSRTNQPNYEARDMTVHVVDYNNAESLRFALSGIDIVVSTILGPNQLRLIEAAIRARVRRLIPAEFEGPPRLRPADDPLDRGRHAARHLLQQHRNRIQSMTIICGIFYERFQRGGLNAARIGATSGFSGEGDYIMDINNMTAQVPVYNRNNQYTTICMTSVRDVARLVVRALDLDRWPPELSIYAERMTVYDVVTLVSSLKEEEFQPITWHINQDLLRAELSQAIAAQDIYRQRRTQALMATAEDRYNFRNPNFRQAFPDFQLTPFRDWICRAWDLEDDDDE</sequence>
<accession>A0A6A6HJQ9</accession>
<dbReference type="InterPro" id="IPR036291">
    <property type="entry name" value="NAD(P)-bd_dom_sf"/>
</dbReference>
<keyword evidence="3" id="KW-0560">Oxidoreductase</keyword>
<keyword evidence="6" id="KW-1185">Reference proteome</keyword>
<feature type="domain" description="NAD(P)-binding" evidence="4">
    <location>
        <begin position="19"/>
        <end position="93"/>
    </location>
</feature>
<dbReference type="Proteomes" id="UP000800092">
    <property type="component" value="Unassembled WGS sequence"/>
</dbReference>
<proteinExistence type="inferred from homology"/>
<evidence type="ECO:0000256" key="1">
    <source>
        <dbReference type="ARBA" id="ARBA00005725"/>
    </source>
</evidence>
<organism evidence="5 6">
    <name type="scientific">Viridothelium virens</name>
    <name type="common">Speckled blister lichen</name>
    <name type="synonym">Trypethelium virens</name>
    <dbReference type="NCBI Taxonomy" id="1048519"/>
    <lineage>
        <taxon>Eukaryota</taxon>
        <taxon>Fungi</taxon>
        <taxon>Dikarya</taxon>
        <taxon>Ascomycota</taxon>
        <taxon>Pezizomycotina</taxon>
        <taxon>Dothideomycetes</taxon>
        <taxon>Dothideomycetes incertae sedis</taxon>
        <taxon>Trypetheliales</taxon>
        <taxon>Trypetheliaceae</taxon>
        <taxon>Viridothelium</taxon>
    </lineage>
</organism>
<name>A0A6A6HJQ9_VIRVR</name>
<dbReference type="SUPFAM" id="SSF51735">
    <property type="entry name" value="NAD(P)-binding Rossmann-fold domains"/>
    <property type="match status" value="1"/>
</dbReference>
<dbReference type="InterPro" id="IPR051609">
    <property type="entry name" value="NmrA/Isoflavone_reductase-like"/>
</dbReference>
<evidence type="ECO:0000259" key="4">
    <source>
        <dbReference type="Pfam" id="PF13460"/>
    </source>
</evidence>
<keyword evidence="2" id="KW-0521">NADP</keyword>
<dbReference type="Pfam" id="PF13460">
    <property type="entry name" value="NAD_binding_10"/>
    <property type="match status" value="1"/>
</dbReference>
<dbReference type="PANTHER" id="PTHR47706">
    <property type="entry name" value="NMRA-LIKE FAMILY PROTEIN"/>
    <property type="match status" value="1"/>
</dbReference>
<dbReference type="Gene3D" id="3.40.50.720">
    <property type="entry name" value="NAD(P)-binding Rossmann-like Domain"/>
    <property type="match status" value="1"/>
</dbReference>
<dbReference type="AlphaFoldDB" id="A0A6A6HJQ9"/>
<comment type="similarity">
    <text evidence="1">Belongs to the NmrA-type oxidoreductase family. Isoflavone reductase subfamily.</text>
</comment>
<dbReference type="GO" id="GO:0016491">
    <property type="term" value="F:oxidoreductase activity"/>
    <property type="evidence" value="ECO:0007669"/>
    <property type="project" value="UniProtKB-KW"/>
</dbReference>
<gene>
    <name evidence="5" type="ORF">EV356DRAFT_508655</name>
</gene>
<dbReference type="PANTHER" id="PTHR47706:SF5">
    <property type="entry name" value="ISOFLAVONE REDUCTASE"/>
    <property type="match status" value="1"/>
</dbReference>
<evidence type="ECO:0000313" key="5">
    <source>
        <dbReference type="EMBL" id="KAF2238048.1"/>
    </source>
</evidence>
<dbReference type="OrthoDB" id="419598at2759"/>
<evidence type="ECO:0000256" key="2">
    <source>
        <dbReference type="ARBA" id="ARBA00022857"/>
    </source>
</evidence>
<evidence type="ECO:0000313" key="6">
    <source>
        <dbReference type="Proteomes" id="UP000800092"/>
    </source>
</evidence>
<protein>
    <submittedName>
        <fullName evidence="5">NAD(P)-binding protein</fullName>
    </submittedName>
</protein>